<organism evidence="4 5">
    <name type="scientific">Olpidium bornovanus</name>
    <dbReference type="NCBI Taxonomy" id="278681"/>
    <lineage>
        <taxon>Eukaryota</taxon>
        <taxon>Fungi</taxon>
        <taxon>Fungi incertae sedis</taxon>
        <taxon>Olpidiomycota</taxon>
        <taxon>Olpidiomycotina</taxon>
        <taxon>Olpidiomycetes</taxon>
        <taxon>Olpidiales</taxon>
        <taxon>Olpidiaceae</taxon>
        <taxon>Olpidium</taxon>
    </lineage>
</organism>
<feature type="region of interest" description="Disordered" evidence="2">
    <location>
        <begin position="121"/>
        <end position="144"/>
    </location>
</feature>
<dbReference type="Gene3D" id="1.10.238.10">
    <property type="entry name" value="EF-hand"/>
    <property type="match status" value="1"/>
</dbReference>
<dbReference type="GO" id="GO:0061891">
    <property type="term" value="F:calcium ion sensor activity"/>
    <property type="evidence" value="ECO:0007669"/>
    <property type="project" value="TreeGrafter"/>
</dbReference>
<dbReference type="GO" id="GO:0005737">
    <property type="term" value="C:cytoplasm"/>
    <property type="evidence" value="ECO:0007669"/>
    <property type="project" value="TreeGrafter"/>
</dbReference>
<proteinExistence type="predicted"/>
<dbReference type="PANTHER" id="PTHR47065">
    <property type="entry name" value="EF-HAND CALCIUM-BINDING DOMAIN-CONTAINING PROTEIN 9"/>
    <property type="match status" value="1"/>
</dbReference>
<dbReference type="PANTHER" id="PTHR47065:SF1">
    <property type="entry name" value="EF-HAND CALCIUM-BINDING DOMAIN-CONTAINING PROTEIN 9"/>
    <property type="match status" value="1"/>
</dbReference>
<feature type="domain" description="EF-hand" evidence="3">
    <location>
        <begin position="58"/>
        <end position="93"/>
    </location>
</feature>
<dbReference type="InterPro" id="IPR002048">
    <property type="entry name" value="EF_hand_dom"/>
</dbReference>
<keyword evidence="5" id="KW-1185">Reference proteome</keyword>
<dbReference type="EMBL" id="JAEFCI010005445">
    <property type="protein sequence ID" value="KAG5460286.1"/>
    <property type="molecule type" value="Genomic_DNA"/>
</dbReference>
<dbReference type="PROSITE" id="PS50222">
    <property type="entry name" value="EF_HAND_2"/>
    <property type="match status" value="1"/>
</dbReference>
<evidence type="ECO:0000313" key="4">
    <source>
        <dbReference type="EMBL" id="KAG5460286.1"/>
    </source>
</evidence>
<protein>
    <recommendedName>
        <fullName evidence="3">EF-hand domain-containing protein</fullName>
    </recommendedName>
</protein>
<accession>A0A8H7ZVI2</accession>
<gene>
    <name evidence="4" type="ORF">BJ554DRAFT_7682</name>
</gene>
<evidence type="ECO:0000256" key="2">
    <source>
        <dbReference type="SAM" id="MobiDB-lite"/>
    </source>
</evidence>
<reference evidence="4 5" key="1">
    <citation type="journal article" name="Sci. Rep.">
        <title>Genome-scale phylogenetic analyses confirm Olpidium as the closest living zoosporic fungus to the non-flagellated, terrestrial fungi.</title>
        <authorList>
            <person name="Chang Y."/>
            <person name="Rochon D."/>
            <person name="Sekimoto S."/>
            <person name="Wang Y."/>
            <person name="Chovatia M."/>
            <person name="Sandor L."/>
            <person name="Salamov A."/>
            <person name="Grigoriev I.V."/>
            <person name="Stajich J.E."/>
            <person name="Spatafora J.W."/>
        </authorList>
    </citation>
    <scope>NUCLEOTIDE SEQUENCE [LARGE SCALE GENOMIC DNA]</scope>
    <source>
        <strain evidence="4">S191</strain>
    </source>
</reference>
<name>A0A8H7ZVI2_9FUNG</name>
<dbReference type="InterPro" id="IPR042798">
    <property type="entry name" value="EFCAB9"/>
</dbReference>
<evidence type="ECO:0000259" key="3">
    <source>
        <dbReference type="PROSITE" id="PS50222"/>
    </source>
</evidence>
<sequence length="180" mass="19703">MKVTSAFIRRLQLDPMYCLLTARSCRLIWEYFKLLDSRGAGGIDDVQFEAFLSGCTDLSKKQIIKVFDIFDLDRSGSCEFDEVCGGAGARGEGGGTLFCVKRRADVSASCGREKREGGPRACWRQGGNGREWRRGERRGRGGGGGGGCVCRLSRRFFFLPPARPPIGLLSAPTTPPPLVF</sequence>
<dbReference type="GO" id="GO:0005509">
    <property type="term" value="F:calcium ion binding"/>
    <property type="evidence" value="ECO:0007669"/>
    <property type="project" value="InterPro"/>
</dbReference>
<dbReference type="InterPro" id="IPR011992">
    <property type="entry name" value="EF-hand-dom_pair"/>
</dbReference>
<dbReference type="SUPFAM" id="SSF47473">
    <property type="entry name" value="EF-hand"/>
    <property type="match status" value="1"/>
</dbReference>
<dbReference type="PROSITE" id="PS00018">
    <property type="entry name" value="EF_HAND_1"/>
    <property type="match status" value="1"/>
</dbReference>
<evidence type="ECO:0000256" key="1">
    <source>
        <dbReference type="ARBA" id="ARBA00022837"/>
    </source>
</evidence>
<dbReference type="OrthoDB" id="186625at2759"/>
<evidence type="ECO:0000313" key="5">
    <source>
        <dbReference type="Proteomes" id="UP000673691"/>
    </source>
</evidence>
<dbReference type="AlphaFoldDB" id="A0A8H7ZVI2"/>
<comment type="caution">
    <text evidence="4">The sequence shown here is derived from an EMBL/GenBank/DDBJ whole genome shotgun (WGS) entry which is preliminary data.</text>
</comment>
<keyword evidence="1" id="KW-0106">Calcium</keyword>
<dbReference type="Proteomes" id="UP000673691">
    <property type="component" value="Unassembled WGS sequence"/>
</dbReference>
<dbReference type="InterPro" id="IPR018247">
    <property type="entry name" value="EF_Hand_1_Ca_BS"/>
</dbReference>